<evidence type="ECO:0000313" key="1">
    <source>
        <dbReference type="EnsemblMetazoa" id="CJA32739.1"/>
    </source>
</evidence>
<sequence length="123" mass="13766">MTRNKRFMEAAEEWKLCFSEGLKKSRSEPKEEPSVVVTLGIGLDVRAEKTLKDSLPQGSQFFAADPIYKGNGELFEPIGSYFPFAVGKEIDVSNALVLKNGQDNNKRRSSDEGGRFLIKIIHD</sequence>
<keyword evidence="2" id="KW-1185">Reference proteome</keyword>
<evidence type="ECO:0000313" key="2">
    <source>
        <dbReference type="Proteomes" id="UP000005237"/>
    </source>
</evidence>
<dbReference type="Proteomes" id="UP000005237">
    <property type="component" value="Unassembled WGS sequence"/>
</dbReference>
<organism evidence="1 2">
    <name type="scientific">Caenorhabditis japonica</name>
    <dbReference type="NCBI Taxonomy" id="281687"/>
    <lineage>
        <taxon>Eukaryota</taxon>
        <taxon>Metazoa</taxon>
        <taxon>Ecdysozoa</taxon>
        <taxon>Nematoda</taxon>
        <taxon>Chromadorea</taxon>
        <taxon>Rhabditida</taxon>
        <taxon>Rhabditina</taxon>
        <taxon>Rhabditomorpha</taxon>
        <taxon>Rhabditoidea</taxon>
        <taxon>Rhabditidae</taxon>
        <taxon>Peloderinae</taxon>
        <taxon>Caenorhabditis</taxon>
    </lineage>
</organism>
<dbReference type="EnsemblMetazoa" id="CJA32739.1">
    <property type="protein sequence ID" value="CJA32739.1"/>
    <property type="gene ID" value="WBGene00208586"/>
</dbReference>
<dbReference type="PANTHER" id="PTHR22989:SF4">
    <property type="entry name" value="METHYLTRANSFERASE FKBM DOMAIN-CONTAINING PROTEIN"/>
    <property type="match status" value="1"/>
</dbReference>
<protein>
    <submittedName>
        <fullName evidence="1">Uncharacterized protein</fullName>
    </submittedName>
</protein>
<dbReference type="AlphaFoldDB" id="A0A8R1IJJ8"/>
<reference evidence="2" key="1">
    <citation type="submission" date="2010-08" db="EMBL/GenBank/DDBJ databases">
        <authorList>
            <consortium name="Caenorhabditis japonica Sequencing Consortium"/>
            <person name="Wilson R.K."/>
        </authorList>
    </citation>
    <scope>NUCLEOTIDE SEQUENCE [LARGE SCALE GENOMIC DNA]</scope>
    <source>
        <strain evidence="2">DF5081</strain>
    </source>
</reference>
<proteinExistence type="predicted"/>
<reference evidence="1" key="2">
    <citation type="submission" date="2022-06" db="UniProtKB">
        <authorList>
            <consortium name="EnsemblMetazoa"/>
        </authorList>
    </citation>
    <scope>IDENTIFICATION</scope>
    <source>
        <strain evidence="1">DF5081</strain>
    </source>
</reference>
<accession>A0A8R1IJJ8</accession>
<name>A0A8R1IJJ8_CAEJA</name>
<dbReference type="PANTHER" id="PTHR22989">
    <property type="entry name" value="UNCHARACTERIZED DUF13 C.ELEGANS"/>
    <property type="match status" value="1"/>
</dbReference>